<keyword evidence="5 7" id="KW-0472">Membrane</keyword>
<gene>
    <name evidence="8" type="ORF">GH714_041571</name>
</gene>
<feature type="transmembrane region" description="Helical" evidence="7">
    <location>
        <begin position="139"/>
        <end position="158"/>
    </location>
</feature>
<keyword evidence="4 7" id="KW-1133">Transmembrane helix</keyword>
<feature type="transmembrane region" description="Helical" evidence="7">
    <location>
        <begin position="503"/>
        <end position="525"/>
    </location>
</feature>
<feature type="transmembrane region" description="Helical" evidence="7">
    <location>
        <begin position="545"/>
        <end position="563"/>
    </location>
</feature>
<dbReference type="Gene3D" id="1.20.1250.20">
    <property type="entry name" value="MFS general substrate transporter like domains"/>
    <property type="match status" value="1"/>
</dbReference>
<keyword evidence="3 7" id="KW-0812">Transmembrane</keyword>
<feature type="compositionally biased region" description="Basic and acidic residues" evidence="6">
    <location>
        <begin position="1"/>
        <end position="10"/>
    </location>
</feature>
<dbReference type="SUPFAM" id="SSF103473">
    <property type="entry name" value="MFS general substrate transporter"/>
    <property type="match status" value="1"/>
</dbReference>
<dbReference type="GO" id="GO:0022857">
    <property type="term" value="F:transmembrane transporter activity"/>
    <property type="evidence" value="ECO:0007669"/>
    <property type="project" value="InterPro"/>
</dbReference>
<evidence type="ECO:0000256" key="7">
    <source>
        <dbReference type="SAM" id="Phobius"/>
    </source>
</evidence>
<comment type="similarity">
    <text evidence="2">Belongs to the major facilitator superfamily. Proton-dependent oligopeptide transporter (POT/PTR) (TC 2.A.17) family.</text>
</comment>
<evidence type="ECO:0000313" key="9">
    <source>
        <dbReference type="Proteomes" id="UP000467840"/>
    </source>
</evidence>
<reference evidence="8 9" key="1">
    <citation type="journal article" date="2020" name="Mol. Plant">
        <title>The Chromosome-Based Rubber Tree Genome Provides New Insights into Spurge Genome Evolution and Rubber Biosynthesis.</title>
        <authorList>
            <person name="Liu J."/>
            <person name="Shi C."/>
            <person name="Shi C.C."/>
            <person name="Li W."/>
            <person name="Zhang Q.J."/>
            <person name="Zhang Y."/>
            <person name="Li K."/>
            <person name="Lu H.F."/>
            <person name="Shi C."/>
            <person name="Zhu S.T."/>
            <person name="Xiao Z.Y."/>
            <person name="Nan H."/>
            <person name="Yue Y."/>
            <person name="Zhu X.G."/>
            <person name="Wu Y."/>
            <person name="Hong X.N."/>
            <person name="Fan G.Y."/>
            <person name="Tong Y."/>
            <person name="Zhang D."/>
            <person name="Mao C.L."/>
            <person name="Liu Y.L."/>
            <person name="Hao S.J."/>
            <person name="Liu W.Q."/>
            <person name="Lv M.Q."/>
            <person name="Zhang H.B."/>
            <person name="Liu Y."/>
            <person name="Hu-Tang G.R."/>
            <person name="Wang J.P."/>
            <person name="Wang J.H."/>
            <person name="Sun Y.H."/>
            <person name="Ni S.B."/>
            <person name="Chen W.B."/>
            <person name="Zhang X.C."/>
            <person name="Jiao Y.N."/>
            <person name="Eichler E.E."/>
            <person name="Li G.H."/>
            <person name="Liu X."/>
            <person name="Gao L.Z."/>
        </authorList>
    </citation>
    <scope>NUCLEOTIDE SEQUENCE [LARGE SCALE GENOMIC DNA]</scope>
    <source>
        <strain evidence="9">cv. GT1</strain>
        <tissue evidence="8">Leaf</tissue>
    </source>
</reference>
<comment type="subcellular location">
    <subcellularLocation>
        <location evidence="1">Membrane</location>
        <topology evidence="1">Multi-pass membrane protein</topology>
    </subcellularLocation>
</comment>
<proteinExistence type="inferred from homology"/>
<dbReference type="InterPro" id="IPR036259">
    <property type="entry name" value="MFS_trans_sf"/>
</dbReference>
<evidence type="ECO:0000256" key="5">
    <source>
        <dbReference type="ARBA" id="ARBA00023136"/>
    </source>
</evidence>
<feature type="transmembrane region" description="Helical" evidence="7">
    <location>
        <begin position="373"/>
        <end position="393"/>
    </location>
</feature>
<feature type="transmembrane region" description="Helical" evidence="7">
    <location>
        <begin position="99"/>
        <end position="119"/>
    </location>
</feature>
<dbReference type="AlphaFoldDB" id="A0A6A6MRP8"/>
<organism evidence="8 9">
    <name type="scientific">Hevea brasiliensis</name>
    <name type="common">Para rubber tree</name>
    <name type="synonym">Siphonia brasiliensis</name>
    <dbReference type="NCBI Taxonomy" id="3981"/>
    <lineage>
        <taxon>Eukaryota</taxon>
        <taxon>Viridiplantae</taxon>
        <taxon>Streptophyta</taxon>
        <taxon>Embryophyta</taxon>
        <taxon>Tracheophyta</taxon>
        <taxon>Spermatophyta</taxon>
        <taxon>Magnoliopsida</taxon>
        <taxon>eudicotyledons</taxon>
        <taxon>Gunneridae</taxon>
        <taxon>Pentapetalae</taxon>
        <taxon>rosids</taxon>
        <taxon>fabids</taxon>
        <taxon>Malpighiales</taxon>
        <taxon>Euphorbiaceae</taxon>
        <taxon>Crotonoideae</taxon>
        <taxon>Micrandreae</taxon>
        <taxon>Hevea</taxon>
    </lineage>
</organism>
<dbReference type="GO" id="GO:0016020">
    <property type="term" value="C:membrane"/>
    <property type="evidence" value="ECO:0007669"/>
    <property type="project" value="UniProtKB-SubCell"/>
</dbReference>
<accession>A0A6A6MRP8</accession>
<feature type="region of interest" description="Disordered" evidence="6">
    <location>
        <begin position="1"/>
        <end position="21"/>
    </location>
</feature>
<comment type="caution">
    <text evidence="8">The sequence shown here is derived from an EMBL/GenBank/DDBJ whole genome shotgun (WGS) entry which is preliminary data.</text>
</comment>
<dbReference type="Pfam" id="PF00854">
    <property type="entry name" value="PTR2"/>
    <property type="match status" value="1"/>
</dbReference>
<evidence type="ECO:0000256" key="4">
    <source>
        <dbReference type="ARBA" id="ARBA00022989"/>
    </source>
</evidence>
<feature type="transmembrane region" description="Helical" evidence="7">
    <location>
        <begin position="187"/>
        <end position="206"/>
    </location>
</feature>
<evidence type="ECO:0000256" key="1">
    <source>
        <dbReference type="ARBA" id="ARBA00004141"/>
    </source>
</evidence>
<feature type="transmembrane region" description="Helical" evidence="7">
    <location>
        <begin position="212"/>
        <end position="232"/>
    </location>
</feature>
<evidence type="ECO:0000256" key="2">
    <source>
        <dbReference type="ARBA" id="ARBA00005982"/>
    </source>
</evidence>
<protein>
    <submittedName>
        <fullName evidence="8">Uncharacterized protein</fullName>
    </submittedName>
</protein>
<dbReference type="EMBL" id="JAAGAX010000005">
    <property type="protein sequence ID" value="KAF2316230.1"/>
    <property type="molecule type" value="Genomic_DNA"/>
</dbReference>
<dbReference type="Proteomes" id="UP000467840">
    <property type="component" value="Chromosome 15"/>
</dbReference>
<dbReference type="PANTHER" id="PTHR11654">
    <property type="entry name" value="OLIGOPEPTIDE TRANSPORTER-RELATED"/>
    <property type="match status" value="1"/>
</dbReference>
<dbReference type="InterPro" id="IPR000109">
    <property type="entry name" value="POT_fam"/>
</dbReference>
<name>A0A6A6MRP8_HEVBR</name>
<feature type="transmembrane region" description="Helical" evidence="7">
    <location>
        <begin position="413"/>
        <end position="434"/>
    </location>
</feature>
<evidence type="ECO:0000313" key="8">
    <source>
        <dbReference type="EMBL" id="KAF2316230.1"/>
    </source>
</evidence>
<evidence type="ECO:0000256" key="3">
    <source>
        <dbReference type="ARBA" id="ARBA00022692"/>
    </source>
</evidence>
<sequence>MENRNDHAQDQQKGNGNDEEPVINYRGIKAMPFIIGNETFEKLGTVGSSTNLVVYLNTVFNLKSVTATTLVNVFNGATNLAPLLGAFLCDTYFGRYKTLGFASVASFLGMSALALTAAIPNLHPPKCVGKKAACWPNSLAIGILLFGFGLIAIGAGGIRPCNLAFGAEQFNPNTEAGKRAMSSFFNWYYFTYTFAVMVSVTGIVYVQSDVSWAIGLAIPAFLMFLSCAVFFLGTRIYVIVKPEGSPITSVVQVLVVSVKKRGLKLPQNPALSLFNYVPPKSINSNLPHTNQFRFLDKAAIVTEKDEINLDGSAANPWRLCSIQQVEEVKCMVRIIPIWASAIIYHVPLIQQQTYAVLQALQLDRRLGTGSFEIPAATFIIFTMLALTIWIPIYDRILVPFLQRLTGKEGGFTLLQRMGIGILLSVLCMFVSGLVESHRRHLSFTKPTLGISPKGGAVSSMSWMWLVPQLSLAGLSEGFNYVSQIEFYYKQFPENMRSIAGSSFFAGLALANFLSGFLVSTIHKVTAATKSGDWLSEDLNKGKLDHFYYVIGVLGILNLVYFLLCSKWYRYKVREDDGTVEMSKKKGISEAPCVKWAYTVS</sequence>
<evidence type="ECO:0000256" key="6">
    <source>
        <dbReference type="SAM" id="MobiDB-lite"/>
    </source>
</evidence>
<keyword evidence="9" id="KW-1185">Reference proteome</keyword>
<dbReference type="CDD" id="cd17416">
    <property type="entry name" value="MFS_NPF1_2"/>
    <property type="match status" value="1"/>
</dbReference>